<dbReference type="EMBL" id="RCMG01000041">
    <property type="protein sequence ID" value="KAG2866386.1"/>
    <property type="molecule type" value="Genomic_DNA"/>
</dbReference>
<dbReference type="EMBL" id="RCMK01000680">
    <property type="protein sequence ID" value="KAG2916387.1"/>
    <property type="molecule type" value="Genomic_DNA"/>
</dbReference>
<proteinExistence type="predicted"/>
<feature type="compositionally biased region" description="Polar residues" evidence="1">
    <location>
        <begin position="48"/>
        <end position="57"/>
    </location>
</feature>
<name>A0A8T0ZUP6_9STRA</name>
<organism evidence="2 6">
    <name type="scientific">Phytophthora cactorum</name>
    <dbReference type="NCBI Taxonomy" id="29920"/>
    <lineage>
        <taxon>Eukaryota</taxon>
        <taxon>Sar</taxon>
        <taxon>Stramenopiles</taxon>
        <taxon>Oomycota</taxon>
        <taxon>Peronosporomycetes</taxon>
        <taxon>Peronosporales</taxon>
        <taxon>Peronosporaceae</taxon>
        <taxon>Phytophthora</taxon>
    </lineage>
</organism>
<dbReference type="Proteomes" id="UP000735874">
    <property type="component" value="Unassembled WGS sequence"/>
</dbReference>
<accession>A0A8T0ZUP6</accession>
<evidence type="ECO:0000313" key="4">
    <source>
        <dbReference type="EMBL" id="KAG2940760.1"/>
    </source>
</evidence>
<protein>
    <submittedName>
        <fullName evidence="2">Uncharacterized protein</fullName>
    </submittedName>
</protein>
<evidence type="ECO:0000256" key="1">
    <source>
        <dbReference type="SAM" id="MobiDB-lite"/>
    </source>
</evidence>
<feature type="compositionally biased region" description="Polar residues" evidence="1">
    <location>
        <begin position="1"/>
        <end position="14"/>
    </location>
</feature>
<gene>
    <name evidence="2" type="ORF">PC113_g2934</name>
    <name evidence="4" type="ORF">PC115_g2418</name>
    <name evidence="3" type="ORF">PC117_g17715</name>
    <name evidence="5" type="ORF">PC118_g2433</name>
</gene>
<feature type="compositionally biased region" description="Basic and acidic residues" evidence="1">
    <location>
        <begin position="36"/>
        <end position="47"/>
    </location>
</feature>
<evidence type="ECO:0000313" key="6">
    <source>
        <dbReference type="Proteomes" id="UP000735874"/>
    </source>
</evidence>
<feature type="region of interest" description="Disordered" evidence="1">
    <location>
        <begin position="1"/>
        <end position="69"/>
    </location>
</feature>
<evidence type="ECO:0000313" key="3">
    <source>
        <dbReference type="EMBL" id="KAG2916387.1"/>
    </source>
</evidence>
<evidence type="ECO:0000313" key="5">
    <source>
        <dbReference type="EMBL" id="KAG2996536.1"/>
    </source>
</evidence>
<dbReference type="Proteomes" id="UP000774804">
    <property type="component" value="Unassembled WGS sequence"/>
</dbReference>
<dbReference type="EMBL" id="RCMI01000034">
    <property type="protein sequence ID" value="KAG2940760.1"/>
    <property type="molecule type" value="Genomic_DNA"/>
</dbReference>
<dbReference type="Proteomes" id="UP000697107">
    <property type="component" value="Unassembled WGS sequence"/>
</dbReference>
<sequence>MVKTKITISIGSKQRTAKARGVSGSHTTGNTTRTTTEAKCKSYRYEDPQSSGGTEASTIEPILYQEHQV</sequence>
<dbReference type="AlphaFoldDB" id="A0A8T0ZUP6"/>
<reference evidence="2" key="1">
    <citation type="submission" date="2018-10" db="EMBL/GenBank/DDBJ databases">
        <title>Effector identification in a new, highly contiguous assembly of the strawberry crown rot pathogen Phytophthora cactorum.</title>
        <authorList>
            <person name="Armitage A.D."/>
            <person name="Nellist C.F."/>
            <person name="Bates H."/>
            <person name="Vickerstaff R.J."/>
            <person name="Harrison R.J."/>
        </authorList>
    </citation>
    <scope>NUCLEOTIDE SEQUENCE</scope>
    <source>
        <strain evidence="2">15-7</strain>
        <strain evidence="4">4032</strain>
        <strain evidence="3">4040</strain>
        <strain evidence="5">P415</strain>
    </source>
</reference>
<dbReference type="Proteomes" id="UP000736787">
    <property type="component" value="Unassembled WGS sequence"/>
</dbReference>
<comment type="caution">
    <text evidence="2">The sequence shown here is derived from an EMBL/GenBank/DDBJ whole genome shotgun (WGS) entry which is preliminary data.</text>
</comment>
<evidence type="ECO:0000313" key="2">
    <source>
        <dbReference type="EMBL" id="KAG2866386.1"/>
    </source>
</evidence>
<dbReference type="EMBL" id="RCML01000035">
    <property type="protein sequence ID" value="KAG2996536.1"/>
    <property type="molecule type" value="Genomic_DNA"/>
</dbReference>